<evidence type="ECO:0000313" key="2">
    <source>
        <dbReference type="Proteomes" id="UP000639973"/>
    </source>
</evidence>
<proteinExistence type="predicted"/>
<protein>
    <submittedName>
        <fullName evidence="1">ATPase</fullName>
    </submittedName>
</protein>
<organism evidence="1 2">
    <name type="scientific">Deinococcus aerolatus</name>
    <dbReference type="NCBI Taxonomy" id="522487"/>
    <lineage>
        <taxon>Bacteria</taxon>
        <taxon>Thermotogati</taxon>
        <taxon>Deinococcota</taxon>
        <taxon>Deinococci</taxon>
        <taxon>Deinococcales</taxon>
        <taxon>Deinococcaceae</taxon>
        <taxon>Deinococcus</taxon>
    </lineage>
</organism>
<dbReference type="Gene3D" id="3.40.50.300">
    <property type="entry name" value="P-loop containing nucleotide triphosphate hydrolases"/>
    <property type="match status" value="1"/>
</dbReference>
<gene>
    <name evidence="1" type="ORF">GCM10010840_32790</name>
</gene>
<name>A0ABQ2GEL1_9DEIO</name>
<dbReference type="EMBL" id="BMOL01000022">
    <property type="protein sequence ID" value="GGL92057.1"/>
    <property type="molecule type" value="Genomic_DNA"/>
</dbReference>
<keyword evidence="2" id="KW-1185">Reference proteome</keyword>
<dbReference type="Proteomes" id="UP000639973">
    <property type="component" value="Unassembled WGS sequence"/>
</dbReference>
<comment type="caution">
    <text evidence="1">The sequence shown here is derived from an EMBL/GenBank/DDBJ whole genome shotgun (WGS) entry which is preliminary data.</text>
</comment>
<sequence>MGWTSGGRPASGPCSLNPVSARLPLPHLRLDHTSPSADEQALGGLPLTVLVGVTGVGKSTALAALQQLTGQRVLPNRREVTDAVMLWPLAGRAVTDREERFALTAQYRAAHPGGMAQALGSLLADTRHWGTAPLFDGLRGLDEVRHAARHFPAWRFVALGAPDAVRVRRLLGRADGFDQVAADTGAASHLRAGLAALPGVAAVFTDGELDELAALEGPDCPAAGVLAKVRIVLSERRQYDPAAAEEFLRTLPPQRALVLDTVALSPAQVARAVQAWA</sequence>
<reference evidence="2" key="1">
    <citation type="journal article" date="2019" name="Int. J. Syst. Evol. Microbiol.">
        <title>The Global Catalogue of Microorganisms (GCM) 10K type strain sequencing project: providing services to taxonomists for standard genome sequencing and annotation.</title>
        <authorList>
            <consortium name="The Broad Institute Genomics Platform"/>
            <consortium name="The Broad Institute Genome Sequencing Center for Infectious Disease"/>
            <person name="Wu L."/>
            <person name="Ma J."/>
        </authorList>
    </citation>
    <scope>NUCLEOTIDE SEQUENCE [LARGE SCALE GENOMIC DNA]</scope>
    <source>
        <strain evidence="2">JCM 15442</strain>
    </source>
</reference>
<dbReference type="InterPro" id="IPR027417">
    <property type="entry name" value="P-loop_NTPase"/>
</dbReference>
<accession>A0ABQ2GEL1</accession>
<dbReference type="SUPFAM" id="SSF52540">
    <property type="entry name" value="P-loop containing nucleoside triphosphate hydrolases"/>
    <property type="match status" value="1"/>
</dbReference>
<evidence type="ECO:0000313" key="1">
    <source>
        <dbReference type="EMBL" id="GGL92057.1"/>
    </source>
</evidence>